<sequence>MHYFYLRRRDDGLERHVVHLICRWRLLYLQLPPQDAIAPFEHLTRCILPCGKTPTTNLLESLTGIAKGVALELLGSSSAKLTVIEALRGNDHLDLASTNNGFITWITTRFLVCASPQTPPALLPAEVPEDHQTSSLARTEDGGIYAHKFALLLKRHQVALVIRLNSTETQDDDRNFTDHNIDLVHLSSNIRKQSSSSCLNEATVLRFLDFCDSLIASTTTGVVAVQSTTGSGRAAACIGCYLMKHFQFTAREAIAWLRFCSPGSVSRAHEVLLERLQTHLWHDGDTYRRLGNQSRTSNALATEELVRSASSLHISIGKISLGRASLFGTKERHASHSGAELAHTTREPRHTSEYDVHAFQGAFASSTTTVVMHPPEIKRRPLTQGSASRRRLLSSRNGDSGGMAHTDFALMHRFLHQRTGQSSVSRAAMPRADSESMPSLSSAPSAETTVAAIKAVADT</sequence>
<dbReference type="Proteomes" id="UP000019132">
    <property type="component" value="Unassembled WGS sequence"/>
</dbReference>
<dbReference type="InParanoid" id="K3WII3"/>
<proteinExistence type="predicted"/>
<dbReference type="STRING" id="431595.K3WII3"/>
<name>K3WII3_GLOUD</name>
<feature type="region of interest" description="Disordered" evidence="1">
    <location>
        <begin position="378"/>
        <end position="404"/>
    </location>
</feature>
<dbReference type="Gene3D" id="3.90.190.10">
    <property type="entry name" value="Protein tyrosine phosphatase superfamily"/>
    <property type="match status" value="1"/>
</dbReference>
<evidence type="ECO:0000256" key="1">
    <source>
        <dbReference type="SAM" id="MobiDB-lite"/>
    </source>
</evidence>
<organism evidence="2 3">
    <name type="scientific">Globisporangium ultimum (strain ATCC 200006 / CBS 805.95 / DAOM BR144)</name>
    <name type="common">Pythium ultimum</name>
    <dbReference type="NCBI Taxonomy" id="431595"/>
    <lineage>
        <taxon>Eukaryota</taxon>
        <taxon>Sar</taxon>
        <taxon>Stramenopiles</taxon>
        <taxon>Oomycota</taxon>
        <taxon>Peronosporomycetes</taxon>
        <taxon>Pythiales</taxon>
        <taxon>Pythiaceae</taxon>
        <taxon>Globisporangium</taxon>
    </lineage>
</organism>
<accession>K3WII3</accession>
<dbReference type="HOGENOM" id="CLU_043357_0_0_1"/>
<dbReference type="OMA" id="QMWLEGE"/>
<dbReference type="EnsemblProtists" id="PYU1_T004775">
    <property type="protein sequence ID" value="PYU1_T004775"/>
    <property type="gene ID" value="PYU1_G004764"/>
</dbReference>
<dbReference type="SUPFAM" id="SSF52799">
    <property type="entry name" value="(Phosphotyrosine protein) phosphatases II"/>
    <property type="match status" value="1"/>
</dbReference>
<dbReference type="VEuPathDB" id="FungiDB:PYU1_G004764"/>
<dbReference type="InterPro" id="IPR050561">
    <property type="entry name" value="PTP"/>
</dbReference>
<dbReference type="EMBL" id="GL376631">
    <property type="status" value="NOT_ANNOTATED_CDS"/>
    <property type="molecule type" value="Genomic_DNA"/>
</dbReference>
<evidence type="ECO:0000313" key="2">
    <source>
        <dbReference type="EnsemblProtists" id="PYU1_T004775"/>
    </source>
</evidence>
<feature type="region of interest" description="Disordered" evidence="1">
    <location>
        <begin position="419"/>
        <end position="449"/>
    </location>
</feature>
<reference evidence="3" key="2">
    <citation type="submission" date="2010-04" db="EMBL/GenBank/DDBJ databases">
        <authorList>
            <person name="Buell R."/>
            <person name="Hamilton J."/>
            <person name="Hostetler J."/>
        </authorList>
    </citation>
    <scope>NUCLEOTIDE SEQUENCE [LARGE SCALE GENOMIC DNA]</scope>
    <source>
        <strain evidence="3">DAOM:BR144</strain>
    </source>
</reference>
<protein>
    <submittedName>
        <fullName evidence="2">Uncharacterized protein</fullName>
    </submittedName>
</protein>
<dbReference type="InterPro" id="IPR029021">
    <property type="entry name" value="Prot-tyrosine_phosphatase-like"/>
</dbReference>
<dbReference type="eggNOG" id="KOG1720">
    <property type="taxonomic scope" value="Eukaryota"/>
</dbReference>
<reference evidence="2" key="3">
    <citation type="submission" date="2015-02" db="UniProtKB">
        <authorList>
            <consortium name="EnsemblProtists"/>
        </authorList>
    </citation>
    <scope>IDENTIFICATION</scope>
    <source>
        <strain evidence="2">DAOM BR144</strain>
    </source>
</reference>
<keyword evidence="3" id="KW-1185">Reference proteome</keyword>
<evidence type="ECO:0000313" key="3">
    <source>
        <dbReference type="Proteomes" id="UP000019132"/>
    </source>
</evidence>
<dbReference type="AlphaFoldDB" id="K3WII3"/>
<reference evidence="3" key="1">
    <citation type="journal article" date="2010" name="Genome Biol.">
        <title>Genome sequence of the necrotrophic plant pathogen Pythium ultimum reveals original pathogenicity mechanisms and effector repertoire.</title>
        <authorList>
            <person name="Levesque C.A."/>
            <person name="Brouwer H."/>
            <person name="Cano L."/>
            <person name="Hamilton J.P."/>
            <person name="Holt C."/>
            <person name="Huitema E."/>
            <person name="Raffaele S."/>
            <person name="Robideau G.P."/>
            <person name="Thines M."/>
            <person name="Win J."/>
            <person name="Zerillo M.M."/>
            <person name="Beakes G.W."/>
            <person name="Boore J.L."/>
            <person name="Busam D."/>
            <person name="Dumas B."/>
            <person name="Ferriera S."/>
            <person name="Fuerstenberg S.I."/>
            <person name="Gachon C.M."/>
            <person name="Gaulin E."/>
            <person name="Govers F."/>
            <person name="Grenville-Briggs L."/>
            <person name="Horner N."/>
            <person name="Hostetler J."/>
            <person name="Jiang R.H."/>
            <person name="Johnson J."/>
            <person name="Krajaejun T."/>
            <person name="Lin H."/>
            <person name="Meijer H.J."/>
            <person name="Moore B."/>
            <person name="Morris P."/>
            <person name="Phuntmart V."/>
            <person name="Puiu D."/>
            <person name="Shetty J."/>
            <person name="Stajich J.E."/>
            <person name="Tripathy S."/>
            <person name="Wawra S."/>
            <person name="van West P."/>
            <person name="Whitty B.R."/>
            <person name="Coutinho P.M."/>
            <person name="Henrissat B."/>
            <person name="Martin F."/>
            <person name="Thomas P.D."/>
            <person name="Tyler B.M."/>
            <person name="De Vries R.P."/>
            <person name="Kamoun S."/>
            <person name="Yandell M."/>
            <person name="Tisserat N."/>
            <person name="Buell C.R."/>
        </authorList>
    </citation>
    <scope>NUCLEOTIDE SEQUENCE</scope>
    <source>
        <strain evidence="3">DAOM:BR144</strain>
    </source>
</reference>
<feature type="compositionally biased region" description="Low complexity" evidence="1">
    <location>
        <begin position="435"/>
        <end position="447"/>
    </location>
</feature>
<dbReference type="PANTHER" id="PTHR23339">
    <property type="entry name" value="TYROSINE SPECIFIC PROTEIN PHOSPHATASE AND DUAL SPECIFICITY PROTEIN PHOSPHATASE"/>
    <property type="match status" value="1"/>
</dbReference>